<evidence type="ECO:0000256" key="2">
    <source>
        <dbReference type="ARBA" id="ARBA00004746"/>
    </source>
</evidence>
<evidence type="ECO:0000313" key="11">
    <source>
        <dbReference type="Proteomes" id="UP000032749"/>
    </source>
</evidence>
<evidence type="ECO:0000256" key="1">
    <source>
        <dbReference type="ARBA" id="ARBA00000852"/>
    </source>
</evidence>
<keyword evidence="4 8" id="KW-0489">Methyltransferase</keyword>
<dbReference type="PANTHER" id="PTHR13090:SF1">
    <property type="entry name" value="ARGININE-HYDROXYLASE NDUFAF5, MITOCHONDRIAL"/>
    <property type="match status" value="1"/>
</dbReference>
<evidence type="ECO:0000256" key="3">
    <source>
        <dbReference type="ARBA" id="ARBA00012327"/>
    </source>
</evidence>
<dbReference type="NCBIfam" id="TIGR02072">
    <property type="entry name" value="BioC"/>
    <property type="match status" value="1"/>
</dbReference>
<keyword evidence="5 8" id="KW-0808">Transferase</keyword>
<reference evidence="10 11" key="1">
    <citation type="journal article" date="2013" name="Nat. Commun.">
        <title>Genome sequence and functional genomic analysis of the oil-degrading bacterium Oleispira antarctica.</title>
        <authorList>
            <person name="Kube M."/>
            <person name="Chernikova T.N."/>
            <person name="Al-Ramahi Y."/>
            <person name="Beloqui A."/>
            <person name="Lopez-Cortez N."/>
            <person name="Guazzaroni M.E."/>
            <person name="Heipieper H.J."/>
            <person name="Klages S."/>
            <person name="Kotsyurbenko O.R."/>
            <person name="Langer I."/>
            <person name="Nechitaylo T.Y."/>
            <person name="Lunsdorf H."/>
            <person name="Fernandez M."/>
            <person name="Juarez S."/>
            <person name="Ciordia S."/>
            <person name="Singer A."/>
            <person name="Kagan O."/>
            <person name="Egorova O."/>
            <person name="Petit P.A."/>
            <person name="Stogios P."/>
            <person name="Kim Y."/>
            <person name="Tchigvintsev A."/>
            <person name="Flick R."/>
            <person name="Denaro R."/>
            <person name="Genovese M."/>
            <person name="Albar J.P."/>
            <person name="Reva O.N."/>
            <person name="Martinez-Gomariz M."/>
            <person name="Tran H."/>
            <person name="Ferrer M."/>
            <person name="Savchenko A."/>
            <person name="Yakunin A.F."/>
            <person name="Yakimov M.M."/>
            <person name="Golyshina O.V."/>
            <person name="Reinhardt R."/>
            <person name="Golyshin P.N."/>
        </authorList>
    </citation>
    <scope>NUCLEOTIDE SEQUENCE [LARGE SCALE GENOMIC DNA]</scope>
</reference>
<dbReference type="Proteomes" id="UP000032749">
    <property type="component" value="Chromosome"/>
</dbReference>
<dbReference type="InterPro" id="IPR029063">
    <property type="entry name" value="SAM-dependent_MTases_sf"/>
</dbReference>
<comment type="catalytic activity">
    <reaction evidence="1 8">
        <text>malonyl-[ACP] + S-adenosyl-L-methionine = malonyl-[ACP] methyl ester + S-adenosyl-L-homocysteine</text>
        <dbReference type="Rhea" id="RHEA:17105"/>
        <dbReference type="Rhea" id="RHEA-COMP:9623"/>
        <dbReference type="Rhea" id="RHEA-COMP:9954"/>
        <dbReference type="ChEBI" id="CHEBI:57856"/>
        <dbReference type="ChEBI" id="CHEBI:59789"/>
        <dbReference type="ChEBI" id="CHEBI:78449"/>
        <dbReference type="ChEBI" id="CHEBI:78845"/>
        <dbReference type="EC" id="2.1.1.197"/>
    </reaction>
</comment>
<organism evidence="10 11">
    <name type="scientific">Oleispira antarctica RB-8</name>
    <dbReference type="NCBI Taxonomy" id="698738"/>
    <lineage>
        <taxon>Bacteria</taxon>
        <taxon>Pseudomonadati</taxon>
        <taxon>Pseudomonadota</taxon>
        <taxon>Gammaproteobacteria</taxon>
        <taxon>Oceanospirillales</taxon>
        <taxon>Oceanospirillaceae</taxon>
        <taxon>Oleispira</taxon>
    </lineage>
</organism>
<keyword evidence="11" id="KW-1185">Reference proteome</keyword>
<evidence type="ECO:0000313" key="10">
    <source>
        <dbReference type="EMBL" id="CCK75468.1"/>
    </source>
</evidence>
<dbReference type="Gene3D" id="3.40.50.150">
    <property type="entry name" value="Vaccinia Virus protein VP39"/>
    <property type="match status" value="1"/>
</dbReference>
<gene>
    <name evidence="8 10" type="primary">bioC</name>
    <name evidence="10" type="ORF">OLEAN_C12920</name>
</gene>
<dbReference type="AlphaFoldDB" id="R4YQH1"/>
<dbReference type="GO" id="GO:0010340">
    <property type="term" value="F:carboxyl-O-methyltransferase activity"/>
    <property type="evidence" value="ECO:0007669"/>
    <property type="project" value="UniProtKB-UniRule"/>
</dbReference>
<comment type="pathway">
    <text evidence="2 8">Cofactor biosynthesis; biotin biosynthesis.</text>
</comment>
<evidence type="ECO:0000256" key="5">
    <source>
        <dbReference type="ARBA" id="ARBA00022679"/>
    </source>
</evidence>
<dbReference type="KEGG" id="oai:OLEAN_C12920"/>
<dbReference type="EC" id="2.1.1.197" evidence="3 8"/>
<evidence type="ECO:0000256" key="4">
    <source>
        <dbReference type="ARBA" id="ARBA00022603"/>
    </source>
</evidence>
<sequence>MNPSMTTCLSEPSITSSAQHKLNINAKQSEAVKGEQRAKQQVASQFSRAAQSYDQAARIQHFSALELAQHIEQLHLRTQESMSGHWLDLGCGTGFAVPTLLQQGAQYITGADLAHGMCLASNEKLTQRPFHAVTADAENLPFANNSFNGIYSNLMVQWSEEIRDLFDEAQRVLKPGCLFAFATLGPRTMHELKAAWQQVDPFIHVNQFSSKQQIIEQCEAFFDIEIIQQKEIVQQHESLSRLLKELKAIGATNVNSGRRPGLGGRERLRQLEKSYRDVCNSEQSLPLTYDLIWIIARKR</sequence>
<dbReference type="InterPro" id="IPR050602">
    <property type="entry name" value="Malonyl-ACP_OMT"/>
</dbReference>
<accession>R4YQH1</accession>
<dbReference type="GO" id="GO:0009102">
    <property type="term" value="P:biotin biosynthetic process"/>
    <property type="evidence" value="ECO:0007669"/>
    <property type="project" value="UniProtKB-UniRule"/>
</dbReference>
<proteinExistence type="inferred from homology"/>
<dbReference type="UniPathway" id="UPA00078"/>
<comment type="function">
    <text evidence="8">Converts the free carboxyl group of a malonyl-thioester to its methyl ester by transfer of a methyl group from S-adenosyl-L-methionine (SAM). It allows to synthesize pimeloyl-ACP via the fatty acid synthetic pathway.</text>
</comment>
<dbReference type="SUPFAM" id="SSF53335">
    <property type="entry name" value="S-adenosyl-L-methionine-dependent methyltransferases"/>
    <property type="match status" value="1"/>
</dbReference>
<dbReference type="CDD" id="cd02440">
    <property type="entry name" value="AdoMet_MTases"/>
    <property type="match status" value="1"/>
</dbReference>
<evidence type="ECO:0000256" key="7">
    <source>
        <dbReference type="ARBA" id="ARBA00022756"/>
    </source>
</evidence>
<dbReference type="PANTHER" id="PTHR13090">
    <property type="entry name" value="ARGININE-HYDROXYLASE NDUFAF5, MITOCHONDRIAL"/>
    <property type="match status" value="1"/>
</dbReference>
<evidence type="ECO:0000256" key="6">
    <source>
        <dbReference type="ARBA" id="ARBA00022691"/>
    </source>
</evidence>
<evidence type="ECO:0000256" key="8">
    <source>
        <dbReference type="HAMAP-Rule" id="MF_00835"/>
    </source>
</evidence>
<name>R4YQH1_OLEAN</name>
<dbReference type="STRING" id="698738.OLEAN_C12920"/>
<dbReference type="HAMAP" id="MF_00835">
    <property type="entry name" value="BioC"/>
    <property type="match status" value="1"/>
</dbReference>
<dbReference type="GO" id="GO:0102130">
    <property type="term" value="F:malonyl-CoA methyltransferase activity"/>
    <property type="evidence" value="ECO:0007669"/>
    <property type="project" value="UniProtKB-EC"/>
</dbReference>
<keyword evidence="6 8" id="KW-0949">S-adenosyl-L-methionine</keyword>
<protein>
    <recommendedName>
        <fullName evidence="3 8">Malonyl-[acyl-carrier protein] O-methyltransferase</fullName>
        <shortName evidence="8">Malonyl-ACP O-methyltransferase</shortName>
        <ecNumber evidence="3 8">2.1.1.197</ecNumber>
    </recommendedName>
    <alternativeName>
        <fullName evidence="8">Biotin synthesis protein BioC</fullName>
    </alternativeName>
</protein>
<comment type="similarity">
    <text evidence="8">Belongs to the methyltransferase superfamily.</text>
</comment>
<dbReference type="HOGENOM" id="CLU_046586_2_2_6"/>
<dbReference type="EMBL" id="FO203512">
    <property type="protein sequence ID" value="CCK75468.1"/>
    <property type="molecule type" value="Genomic_DNA"/>
</dbReference>
<feature type="domain" description="Methyltransferase type 11" evidence="9">
    <location>
        <begin position="87"/>
        <end position="181"/>
    </location>
</feature>
<dbReference type="GO" id="GO:0032259">
    <property type="term" value="P:methylation"/>
    <property type="evidence" value="ECO:0007669"/>
    <property type="project" value="UniProtKB-KW"/>
</dbReference>
<dbReference type="InterPro" id="IPR011814">
    <property type="entry name" value="BioC"/>
</dbReference>
<keyword evidence="7 8" id="KW-0093">Biotin biosynthesis</keyword>
<dbReference type="GO" id="GO:0008757">
    <property type="term" value="F:S-adenosylmethionine-dependent methyltransferase activity"/>
    <property type="evidence" value="ECO:0007669"/>
    <property type="project" value="InterPro"/>
</dbReference>
<dbReference type="Pfam" id="PF08241">
    <property type="entry name" value="Methyltransf_11"/>
    <property type="match status" value="1"/>
</dbReference>
<dbReference type="InterPro" id="IPR013216">
    <property type="entry name" value="Methyltransf_11"/>
</dbReference>
<evidence type="ECO:0000259" key="9">
    <source>
        <dbReference type="Pfam" id="PF08241"/>
    </source>
</evidence>